<dbReference type="STRING" id="1043003.A0A074VMQ3"/>
<dbReference type="GeneID" id="63915470"/>
<dbReference type="RefSeq" id="XP_040879033.1">
    <property type="nucleotide sequence ID" value="XM_041022097.1"/>
</dbReference>
<evidence type="ECO:0000313" key="2">
    <source>
        <dbReference type="Proteomes" id="UP000030672"/>
    </source>
</evidence>
<name>A0A074VMQ3_AURM1</name>
<keyword evidence="2" id="KW-1185">Reference proteome</keyword>
<evidence type="ECO:0008006" key="3">
    <source>
        <dbReference type="Google" id="ProtNLM"/>
    </source>
</evidence>
<proteinExistence type="predicted"/>
<gene>
    <name evidence="1" type="ORF">M437DRAFT_50920</name>
</gene>
<dbReference type="Proteomes" id="UP000030672">
    <property type="component" value="Unassembled WGS sequence"/>
</dbReference>
<reference evidence="1 2" key="1">
    <citation type="journal article" date="2014" name="BMC Genomics">
        <title>Genome sequencing of four Aureobasidium pullulans varieties: biotechnological potential, stress tolerance, and description of new species.</title>
        <authorList>
            <person name="Gostin Ar C."/>
            <person name="Ohm R.A."/>
            <person name="Kogej T."/>
            <person name="Sonjak S."/>
            <person name="Turk M."/>
            <person name="Zajc J."/>
            <person name="Zalar P."/>
            <person name="Grube M."/>
            <person name="Sun H."/>
            <person name="Han J."/>
            <person name="Sharma A."/>
            <person name="Chiniquy J."/>
            <person name="Ngan C.Y."/>
            <person name="Lipzen A."/>
            <person name="Barry K."/>
            <person name="Grigoriev I.V."/>
            <person name="Gunde-Cimerman N."/>
        </authorList>
    </citation>
    <scope>NUCLEOTIDE SEQUENCE [LARGE SCALE GENOMIC DNA]</scope>
    <source>
        <strain evidence="1 2">CBS 110374</strain>
    </source>
</reference>
<sequence length="258" mass="29924">MLIADQLYKDEPRIAQYATISRPWLSVVETLTFRQLRVDSHDRLHQTSQYLTPDRRLALRRLDVTIHLPEYGEAKWNKLETEAEKATNDEAFSISLTRLFETISSWSTLAASDLLESKPLSFARGAQSRFALEVQAICKSDFYHLNYKDQYRRRCNSKEDREMARHESSYLELTQELPRLPEVSELIIHGGAPRVPRELHPRYISAKAALRILEACPSVDRIELQLSDMESKNLTQRNSEREGTRICFSSRIIKADTL</sequence>
<dbReference type="HOGENOM" id="CLU_1077614_0_0_1"/>
<organism evidence="1 2">
    <name type="scientific">Aureobasidium melanogenum (strain CBS 110374)</name>
    <name type="common">Aureobasidium pullulans var. melanogenum</name>
    <dbReference type="NCBI Taxonomy" id="1043003"/>
    <lineage>
        <taxon>Eukaryota</taxon>
        <taxon>Fungi</taxon>
        <taxon>Dikarya</taxon>
        <taxon>Ascomycota</taxon>
        <taxon>Pezizomycotina</taxon>
        <taxon>Dothideomycetes</taxon>
        <taxon>Dothideomycetidae</taxon>
        <taxon>Dothideales</taxon>
        <taxon>Saccotheciaceae</taxon>
        <taxon>Aureobasidium</taxon>
    </lineage>
</organism>
<protein>
    <recommendedName>
        <fullName evidence="3">F-box domain-containing protein</fullName>
    </recommendedName>
</protein>
<dbReference type="EMBL" id="KL584836">
    <property type="protein sequence ID" value="KEQ62010.1"/>
    <property type="molecule type" value="Genomic_DNA"/>
</dbReference>
<evidence type="ECO:0000313" key="1">
    <source>
        <dbReference type="EMBL" id="KEQ62010.1"/>
    </source>
</evidence>
<accession>A0A074VMQ3</accession>
<dbReference type="AlphaFoldDB" id="A0A074VMQ3"/>